<evidence type="ECO:0000313" key="3">
    <source>
        <dbReference type="EMBL" id="KAL0009922.1"/>
    </source>
</evidence>
<dbReference type="PANTHER" id="PTHR31286">
    <property type="entry name" value="GLYCINE-RICH CELL WALL STRUCTURAL PROTEIN 1.8-LIKE"/>
    <property type="match status" value="1"/>
</dbReference>
<dbReference type="InterPro" id="IPR025558">
    <property type="entry name" value="DUF4283"/>
</dbReference>
<evidence type="ECO:0000259" key="1">
    <source>
        <dbReference type="Pfam" id="PF14111"/>
    </source>
</evidence>
<dbReference type="Pfam" id="PF14392">
    <property type="entry name" value="zf-CCHC_4"/>
    <property type="match status" value="1"/>
</dbReference>
<evidence type="ECO:0000313" key="4">
    <source>
        <dbReference type="Proteomes" id="UP001459277"/>
    </source>
</evidence>
<keyword evidence="4" id="KW-1185">Reference proteome</keyword>
<dbReference type="InterPro" id="IPR025836">
    <property type="entry name" value="Zn_knuckle_CX2CX4HX4C"/>
</dbReference>
<reference evidence="3 4" key="1">
    <citation type="submission" date="2024-01" db="EMBL/GenBank/DDBJ databases">
        <title>A telomere-to-telomere, gap-free genome of sweet tea (Lithocarpus litseifolius).</title>
        <authorList>
            <person name="Zhou J."/>
        </authorList>
    </citation>
    <scope>NUCLEOTIDE SEQUENCE [LARGE SCALE GENOMIC DNA]</scope>
    <source>
        <strain evidence="3">Zhou-2022a</strain>
        <tissue evidence="3">Leaf</tissue>
    </source>
</reference>
<dbReference type="Pfam" id="PF14111">
    <property type="entry name" value="DUF4283"/>
    <property type="match status" value="1"/>
</dbReference>
<evidence type="ECO:0000259" key="2">
    <source>
        <dbReference type="Pfam" id="PF14392"/>
    </source>
</evidence>
<protein>
    <recommendedName>
        <fullName evidence="5">CCHC-type domain-containing protein</fullName>
    </recommendedName>
</protein>
<gene>
    <name evidence="3" type="ORF">SO802_005030</name>
</gene>
<feature type="domain" description="DUF4283" evidence="1">
    <location>
        <begin position="33"/>
        <end position="114"/>
    </location>
</feature>
<dbReference type="PANTHER" id="PTHR31286:SF167">
    <property type="entry name" value="OS09G0268800 PROTEIN"/>
    <property type="match status" value="1"/>
</dbReference>
<name>A0AAW2DH12_9ROSI</name>
<evidence type="ECO:0008006" key="5">
    <source>
        <dbReference type="Google" id="ProtNLM"/>
    </source>
</evidence>
<proteinExistence type="predicted"/>
<comment type="caution">
    <text evidence="3">The sequence shown here is derived from an EMBL/GenBank/DDBJ whole genome shotgun (WGS) entry which is preliminary data.</text>
</comment>
<accession>A0AAW2DH12</accession>
<dbReference type="EMBL" id="JAZDWU010000002">
    <property type="protein sequence ID" value="KAL0009922.1"/>
    <property type="molecule type" value="Genomic_DNA"/>
</dbReference>
<organism evidence="3 4">
    <name type="scientific">Lithocarpus litseifolius</name>
    <dbReference type="NCBI Taxonomy" id="425828"/>
    <lineage>
        <taxon>Eukaryota</taxon>
        <taxon>Viridiplantae</taxon>
        <taxon>Streptophyta</taxon>
        <taxon>Embryophyta</taxon>
        <taxon>Tracheophyta</taxon>
        <taxon>Spermatophyta</taxon>
        <taxon>Magnoliopsida</taxon>
        <taxon>eudicotyledons</taxon>
        <taxon>Gunneridae</taxon>
        <taxon>Pentapetalae</taxon>
        <taxon>rosids</taxon>
        <taxon>fabids</taxon>
        <taxon>Fagales</taxon>
        <taxon>Fagaceae</taxon>
        <taxon>Lithocarpus</taxon>
    </lineage>
</organism>
<dbReference type="InterPro" id="IPR040256">
    <property type="entry name" value="At4g02000-like"/>
</dbReference>
<feature type="domain" description="Zinc knuckle CX2CX4HX4C" evidence="2">
    <location>
        <begin position="178"/>
        <end position="222"/>
    </location>
</feature>
<dbReference type="Proteomes" id="UP001459277">
    <property type="component" value="Unassembled WGS sequence"/>
</dbReference>
<sequence>MADDVTSILEKMKLTSEEAEVIEIPEEGRKEGMESCVLSLIGTFLTCRPFNRRAAITTLKRAWGLEDGVQMLEVGKNLFQLKFQSEFTMERVLKGGPWSFDNQVLLLIRWKAGMTADNVRFDSVALWVQIWGTPFDLVSPKIAETVGSRLGSVVEVEKKQRFEGQSYFMRVKVAIPIAKPIRRGAFLAGSDGKRHWVTFKYERLPLFCYFCGLLGHDLKHCASYFAATKNEDGVICQYGDWLKAMGGRTRSPPHRKNERDEAKVEVDQRKKRFGHVSFEAVSRDGEDEVQRYSNPNMEGGADSGGQVHIPVVLSMQTAAEVGNESPRITDEVGAEILGPTRESMQDDDVVGANRADVEEQNSGMVTSKPTVQLSLSSMFNRDEMHVVPKSEEVLKQVTHTNQLSMDGVGLSNLKPKSTWTRLNRMDFGFSGLARAITLPTLGKRDMRDDVGVQVVENGHKRGKQDLTVKMGQLVCMETVMTKIAFKSKKYLSRESFVEGREVLVVVQVLLVDHTPRKKVQHFC</sequence>
<dbReference type="AlphaFoldDB" id="A0AAW2DH12"/>